<feature type="compositionally biased region" description="Polar residues" evidence="1">
    <location>
        <begin position="61"/>
        <end position="76"/>
    </location>
</feature>
<comment type="caution">
    <text evidence="2">The sequence shown here is derived from an EMBL/GenBank/DDBJ whole genome shotgun (WGS) entry which is preliminary data.</text>
</comment>
<evidence type="ECO:0000313" key="2">
    <source>
        <dbReference type="EMBL" id="CAF9922966.1"/>
    </source>
</evidence>
<feature type="region of interest" description="Disordered" evidence="1">
    <location>
        <begin position="236"/>
        <end position="255"/>
    </location>
</feature>
<feature type="compositionally biased region" description="Low complexity" evidence="1">
    <location>
        <begin position="128"/>
        <end position="141"/>
    </location>
</feature>
<dbReference type="Proteomes" id="UP000664521">
    <property type="component" value="Unassembled WGS sequence"/>
</dbReference>
<sequence>MSAPLRSILNDRDISPPTRSTRPRVTVEPVSASSASTPIGPPEPLSAGSTETGFGDHRAGRSSSRPTRAIHSTTEAAATRHGRDGGDFRTNTGYSQQQAVRQGGATQPAPQLVDPSLSSLAKRRRSAVHQQQQQQQTSSSPPRSPPKRRRLPDPAPPDLSSHIPQAPRRPPPPPPPQPTQPISAADMPIQPIFRSRPLPNSVQHHMGHGLHPPTQQPMSAADMPIQPIFRSRPLPNSVQHHTGHGLHPPTQQPMSAADMPIQPIFRSRPLPNSVQHPLPSSAQHRIRSGPHLPTQQPMSALDLPLPPIFRSRPLPGSIQHRPAPPLRAAPRRPFDIFGAILTHPDITLYLATHLSFPCLLTLYTSSRAFHHIANHRFTALVLGNASVHVPSALRAFPFRCYRRLCRGDPARRPHEQLPGKLRIVPSFRYLQMVLWRQRVVDEIIALLQAHGLVMSASTPETLCKLWFMMDLPDNRRRIGLVRNTVIWDNGDLWRATEFFIKVDMRFTHPETGSGSGDLRKLMMAQKSLSTLWRVLKREECRTQLEVLRMAVRTHYISPSHRNLPILGVPPNRIGALQWEGYGSQPGKRLLQIHQLVMREAIRREVPLQKWYLDMALDGFVDKKEEGEHLWKNVVTQQEVEVVDVEIDEEGNEIGEESDWESEDEYFPEEKHEEDEEDEEADPHPGLMGLNLFFDTDDTEFCETVAEYARYQERVRAGFRAQREAMQR</sequence>
<proteinExistence type="predicted"/>
<keyword evidence="3" id="KW-1185">Reference proteome</keyword>
<gene>
    <name evidence="2" type="ORF">HETSPECPRED_005204</name>
</gene>
<dbReference type="AlphaFoldDB" id="A0A8H3FE66"/>
<dbReference type="EMBL" id="CAJPDS010000032">
    <property type="protein sequence ID" value="CAF9922966.1"/>
    <property type="molecule type" value="Genomic_DNA"/>
</dbReference>
<feature type="region of interest" description="Disordered" evidence="1">
    <location>
        <begin position="1"/>
        <end position="218"/>
    </location>
</feature>
<organism evidence="2 3">
    <name type="scientific">Heterodermia speciosa</name>
    <dbReference type="NCBI Taxonomy" id="116794"/>
    <lineage>
        <taxon>Eukaryota</taxon>
        <taxon>Fungi</taxon>
        <taxon>Dikarya</taxon>
        <taxon>Ascomycota</taxon>
        <taxon>Pezizomycotina</taxon>
        <taxon>Lecanoromycetes</taxon>
        <taxon>OSLEUM clade</taxon>
        <taxon>Lecanoromycetidae</taxon>
        <taxon>Caliciales</taxon>
        <taxon>Physciaceae</taxon>
        <taxon>Heterodermia</taxon>
    </lineage>
</organism>
<evidence type="ECO:0000313" key="3">
    <source>
        <dbReference type="Proteomes" id="UP000664521"/>
    </source>
</evidence>
<feature type="compositionally biased region" description="Acidic residues" evidence="1">
    <location>
        <begin position="648"/>
        <end position="680"/>
    </location>
</feature>
<protein>
    <submittedName>
        <fullName evidence="2">Uncharacterized protein</fullName>
    </submittedName>
</protein>
<accession>A0A8H3FE66</accession>
<feature type="region of interest" description="Disordered" evidence="1">
    <location>
        <begin position="648"/>
        <end position="689"/>
    </location>
</feature>
<feature type="compositionally biased region" description="Polar residues" evidence="1">
    <location>
        <begin position="89"/>
        <end position="109"/>
    </location>
</feature>
<reference evidence="2" key="1">
    <citation type="submission" date="2021-03" db="EMBL/GenBank/DDBJ databases">
        <authorList>
            <person name="Tagirdzhanova G."/>
        </authorList>
    </citation>
    <scope>NUCLEOTIDE SEQUENCE</scope>
</reference>
<feature type="compositionally biased region" description="Pro residues" evidence="1">
    <location>
        <begin position="167"/>
        <end position="179"/>
    </location>
</feature>
<name>A0A8H3FE66_9LECA</name>
<dbReference type="OrthoDB" id="4966at2759"/>
<evidence type="ECO:0000256" key="1">
    <source>
        <dbReference type="SAM" id="MobiDB-lite"/>
    </source>
</evidence>